<evidence type="ECO:0000313" key="1">
    <source>
        <dbReference type="EMBL" id="KAK5692845.1"/>
    </source>
</evidence>
<organism evidence="1 2">
    <name type="scientific">Elasticomyces elasticus</name>
    <dbReference type="NCBI Taxonomy" id="574655"/>
    <lineage>
        <taxon>Eukaryota</taxon>
        <taxon>Fungi</taxon>
        <taxon>Dikarya</taxon>
        <taxon>Ascomycota</taxon>
        <taxon>Pezizomycotina</taxon>
        <taxon>Dothideomycetes</taxon>
        <taxon>Dothideomycetidae</taxon>
        <taxon>Mycosphaerellales</taxon>
        <taxon>Teratosphaeriaceae</taxon>
        <taxon>Elasticomyces</taxon>
    </lineage>
</organism>
<comment type="caution">
    <text evidence="1">The sequence shown here is derived from an EMBL/GenBank/DDBJ whole genome shotgun (WGS) entry which is preliminary data.</text>
</comment>
<accession>A0AAN7VTW9</accession>
<reference evidence="1" key="1">
    <citation type="submission" date="2023-08" db="EMBL/GenBank/DDBJ databases">
        <title>Black Yeasts Isolated from many extreme environments.</title>
        <authorList>
            <person name="Coleine C."/>
            <person name="Stajich J.E."/>
            <person name="Selbmann L."/>
        </authorList>
    </citation>
    <scope>NUCLEOTIDE SEQUENCE</scope>
    <source>
        <strain evidence="1">CCFEE 5810</strain>
    </source>
</reference>
<dbReference type="PANTHER" id="PTHR40788:SF2">
    <property type="entry name" value="CLR5 DOMAIN-CONTAINING PROTEIN"/>
    <property type="match status" value="1"/>
</dbReference>
<gene>
    <name evidence="1" type="ORF">LTR97_010321</name>
</gene>
<name>A0AAN7VTW9_9PEZI</name>
<proteinExistence type="predicted"/>
<dbReference type="EMBL" id="JAVRQU010000018">
    <property type="protein sequence ID" value="KAK5692845.1"/>
    <property type="molecule type" value="Genomic_DNA"/>
</dbReference>
<evidence type="ECO:0000313" key="2">
    <source>
        <dbReference type="Proteomes" id="UP001310594"/>
    </source>
</evidence>
<sequence length="119" mass="13557">MPEKLYGSVWQFQPIDLDVESSFQFHEPHPAPKLAYRIARRFGRRLERTYGWNGGMFELKAKKLSALASGSPPLMGDLIHDNDHLITGQHGHAMTKPLSFDARRAKVQSPSEIEWKDGK</sequence>
<dbReference type="Proteomes" id="UP001310594">
    <property type="component" value="Unassembled WGS sequence"/>
</dbReference>
<dbReference type="PANTHER" id="PTHR40788">
    <property type="entry name" value="CLR5 DOMAIN-CONTAINING PROTEIN-RELATED"/>
    <property type="match status" value="1"/>
</dbReference>
<dbReference type="AlphaFoldDB" id="A0AAN7VTW9"/>
<protein>
    <submittedName>
        <fullName evidence="1">Uncharacterized protein</fullName>
    </submittedName>
</protein>